<evidence type="ECO:0000313" key="1">
    <source>
        <dbReference type="EMBL" id="JAP52281.1"/>
    </source>
</evidence>
<protein>
    <submittedName>
        <fullName evidence="1">Uncharacterized protein</fullName>
    </submittedName>
</protein>
<proteinExistence type="predicted"/>
<gene>
    <name evidence="1" type="ORF">TR168259</name>
</gene>
<dbReference type="EMBL" id="GEEE01010944">
    <property type="protein sequence ID" value="JAP52281.1"/>
    <property type="molecule type" value="Transcribed_RNA"/>
</dbReference>
<dbReference type="AlphaFoldDB" id="A0A0X3PK03"/>
<reference evidence="1" key="1">
    <citation type="submission" date="2016-01" db="EMBL/GenBank/DDBJ databases">
        <title>Reference transcriptome for the parasite Schistocephalus solidus: insights into the molecular evolution of parasitism.</title>
        <authorList>
            <person name="Hebert F.O."/>
            <person name="Grambauer S."/>
            <person name="Barber I."/>
            <person name="Landry C.R."/>
            <person name="Aubin-Horth N."/>
        </authorList>
    </citation>
    <scope>NUCLEOTIDE SEQUENCE</scope>
</reference>
<sequence>MCPPRDAQSLATVELMLMRMHLVKSMKREQGGSRPWPLLTNQSKNMPPSMYVTGYSNWERNFFEFAPIMRLVTMAAAQCSACVDGIRTQDVIVFNSAQTNQPGSKSSIKLKMRCAVKSQLNFKC</sequence>
<accession>A0A0X3PK03</accession>
<name>A0A0X3PK03_SCHSO</name>
<organism evidence="1">
    <name type="scientific">Schistocephalus solidus</name>
    <name type="common">Tapeworm</name>
    <dbReference type="NCBI Taxonomy" id="70667"/>
    <lineage>
        <taxon>Eukaryota</taxon>
        <taxon>Metazoa</taxon>
        <taxon>Spiralia</taxon>
        <taxon>Lophotrochozoa</taxon>
        <taxon>Platyhelminthes</taxon>
        <taxon>Cestoda</taxon>
        <taxon>Eucestoda</taxon>
        <taxon>Diphyllobothriidea</taxon>
        <taxon>Diphyllobothriidae</taxon>
        <taxon>Schistocephalus</taxon>
    </lineage>
</organism>